<proteinExistence type="predicted"/>
<feature type="chain" id="PRO_5019801798" description="Late embryogenesis abundant protein LEA-2 subgroup domain-containing protein" evidence="1">
    <location>
        <begin position="23"/>
        <end position="203"/>
    </location>
</feature>
<dbReference type="OrthoDB" id="10615806at2759"/>
<evidence type="ECO:0000256" key="1">
    <source>
        <dbReference type="SAM" id="SignalP"/>
    </source>
</evidence>
<organism evidence="2 3">
    <name type="scientific">Cuscuta campestris</name>
    <dbReference type="NCBI Taxonomy" id="132261"/>
    <lineage>
        <taxon>Eukaryota</taxon>
        <taxon>Viridiplantae</taxon>
        <taxon>Streptophyta</taxon>
        <taxon>Embryophyta</taxon>
        <taxon>Tracheophyta</taxon>
        <taxon>Spermatophyta</taxon>
        <taxon>Magnoliopsida</taxon>
        <taxon>eudicotyledons</taxon>
        <taxon>Gunneridae</taxon>
        <taxon>Pentapetalae</taxon>
        <taxon>asterids</taxon>
        <taxon>lamiids</taxon>
        <taxon>Solanales</taxon>
        <taxon>Convolvulaceae</taxon>
        <taxon>Cuscuteae</taxon>
        <taxon>Cuscuta</taxon>
        <taxon>Cuscuta subgen. Grammica</taxon>
        <taxon>Cuscuta sect. Cleistogrammica</taxon>
    </lineage>
</organism>
<dbReference type="Proteomes" id="UP000595140">
    <property type="component" value="Unassembled WGS sequence"/>
</dbReference>
<sequence length="203" mass="21884">MACGALLLICAIVGIIVGVLEALNPDRSPKLPEYTVTKAVLYPNAAADQSLLTADFTFTLNVSNPNRKKTIFFDYDDSGHSQVNISSSLVVHPAPAPTSSEQQTINIASGLLSSSIRGSPSSSLGPNQSSDVTISLRAQNVPLPVKDDNYATTVILTMSFRARFHRQKSNYKQVLITCPHLNCTLPSRGFTPDYDPTCKATEI</sequence>
<keyword evidence="3" id="KW-1185">Reference proteome</keyword>
<name>A0A484NR78_9ASTE</name>
<reference evidence="2 3" key="1">
    <citation type="submission" date="2018-04" db="EMBL/GenBank/DDBJ databases">
        <authorList>
            <person name="Vogel A."/>
        </authorList>
    </citation>
    <scope>NUCLEOTIDE SEQUENCE [LARGE SCALE GENOMIC DNA]</scope>
</reference>
<feature type="signal peptide" evidence="1">
    <location>
        <begin position="1"/>
        <end position="22"/>
    </location>
</feature>
<evidence type="ECO:0008006" key="4">
    <source>
        <dbReference type="Google" id="ProtNLM"/>
    </source>
</evidence>
<accession>A0A484NR78</accession>
<protein>
    <recommendedName>
        <fullName evidence="4">Late embryogenesis abundant protein LEA-2 subgroup domain-containing protein</fullName>
    </recommendedName>
</protein>
<gene>
    <name evidence="2" type="ORF">CCAM_LOCUS45248</name>
</gene>
<keyword evidence="1" id="KW-0732">Signal</keyword>
<dbReference type="AlphaFoldDB" id="A0A484NR78"/>
<dbReference type="EMBL" id="OOIL02006885">
    <property type="protein sequence ID" value="VFR03473.1"/>
    <property type="molecule type" value="Genomic_DNA"/>
</dbReference>
<evidence type="ECO:0000313" key="3">
    <source>
        <dbReference type="Proteomes" id="UP000595140"/>
    </source>
</evidence>
<evidence type="ECO:0000313" key="2">
    <source>
        <dbReference type="EMBL" id="VFR03473.1"/>
    </source>
</evidence>